<comment type="caution">
    <text evidence="4">The sequence shown here is derived from an EMBL/GenBank/DDBJ whole genome shotgun (WGS) entry which is preliminary data.</text>
</comment>
<evidence type="ECO:0000256" key="2">
    <source>
        <dbReference type="ARBA" id="ARBA00023315"/>
    </source>
</evidence>
<dbReference type="Proteomes" id="UP000275865">
    <property type="component" value="Unassembled WGS sequence"/>
</dbReference>
<dbReference type="Pfam" id="PF00583">
    <property type="entry name" value="Acetyltransf_1"/>
    <property type="match status" value="1"/>
</dbReference>
<dbReference type="PANTHER" id="PTHR43877">
    <property type="entry name" value="AMINOALKYLPHOSPHONATE N-ACETYLTRANSFERASE-RELATED-RELATED"/>
    <property type="match status" value="1"/>
</dbReference>
<gene>
    <name evidence="4" type="ORF">D7044_09580</name>
</gene>
<dbReference type="GO" id="GO:0016747">
    <property type="term" value="F:acyltransferase activity, transferring groups other than amino-acyl groups"/>
    <property type="evidence" value="ECO:0007669"/>
    <property type="project" value="InterPro"/>
</dbReference>
<sequence length="178" mass="19847">MTSTTHRTVRIAGLADVDALVDLVESAYRGDSSRAGWTHEADLLDGQRTDRDMVTAAVTGPDSSVLVVEEGTRLVACCQLERRDDHAYFGMFAVAPSQQGGGLGRELLDVAERHAEQEWGAGEMRMTVITQRDELIAWYERRGYVRTGEITPFPYGDERFGLPRRRDLAFETLVKKLG</sequence>
<dbReference type="PROSITE" id="PS51186">
    <property type="entry name" value="GNAT"/>
    <property type="match status" value="1"/>
</dbReference>
<evidence type="ECO:0000313" key="4">
    <source>
        <dbReference type="EMBL" id="RKN33942.1"/>
    </source>
</evidence>
<dbReference type="RefSeq" id="WP_120688581.1">
    <property type="nucleotide sequence ID" value="NZ_RAZT01000004.1"/>
</dbReference>
<keyword evidence="1 4" id="KW-0808">Transferase</keyword>
<organism evidence="4 5">
    <name type="scientific">Micromonospora musae</name>
    <dbReference type="NCBI Taxonomy" id="1894970"/>
    <lineage>
        <taxon>Bacteria</taxon>
        <taxon>Bacillati</taxon>
        <taxon>Actinomycetota</taxon>
        <taxon>Actinomycetes</taxon>
        <taxon>Micromonosporales</taxon>
        <taxon>Micromonosporaceae</taxon>
        <taxon>Micromonospora</taxon>
    </lineage>
</organism>
<keyword evidence="2" id="KW-0012">Acyltransferase</keyword>
<evidence type="ECO:0000256" key="1">
    <source>
        <dbReference type="ARBA" id="ARBA00022679"/>
    </source>
</evidence>
<evidence type="ECO:0000259" key="3">
    <source>
        <dbReference type="PROSITE" id="PS51186"/>
    </source>
</evidence>
<dbReference type="EMBL" id="RAZT01000004">
    <property type="protein sequence ID" value="RKN33942.1"/>
    <property type="molecule type" value="Genomic_DNA"/>
</dbReference>
<evidence type="ECO:0000313" key="5">
    <source>
        <dbReference type="Proteomes" id="UP000275865"/>
    </source>
</evidence>
<reference evidence="4 5" key="1">
    <citation type="submission" date="2018-09" db="EMBL/GenBank/DDBJ databases">
        <title>Micromonospora sp. nov. MS1-9, isolated from a root of Musa sp.</title>
        <authorList>
            <person name="Kuncharoen N."/>
            <person name="Kudo T."/>
            <person name="Ohkuma M."/>
            <person name="Yuki M."/>
            <person name="Tanasupawat S."/>
        </authorList>
    </citation>
    <scope>NUCLEOTIDE SEQUENCE [LARGE SCALE GENOMIC DNA]</scope>
    <source>
        <strain evidence="4 5">MS1-9</strain>
    </source>
</reference>
<proteinExistence type="predicted"/>
<protein>
    <submittedName>
        <fullName evidence="4">GNAT family N-acetyltransferase</fullName>
    </submittedName>
</protein>
<feature type="domain" description="N-acetyltransferase" evidence="3">
    <location>
        <begin position="7"/>
        <end position="169"/>
    </location>
</feature>
<dbReference type="CDD" id="cd04301">
    <property type="entry name" value="NAT_SF"/>
    <property type="match status" value="1"/>
</dbReference>
<dbReference type="InterPro" id="IPR016181">
    <property type="entry name" value="Acyl_CoA_acyltransferase"/>
</dbReference>
<name>A0A3A9YA10_9ACTN</name>
<dbReference type="Gene3D" id="3.40.630.30">
    <property type="match status" value="1"/>
</dbReference>
<dbReference type="PANTHER" id="PTHR43877:SF2">
    <property type="entry name" value="AMINOALKYLPHOSPHONATE N-ACETYLTRANSFERASE-RELATED"/>
    <property type="match status" value="1"/>
</dbReference>
<dbReference type="AlphaFoldDB" id="A0A3A9YA10"/>
<accession>A0A3A9YA10</accession>
<dbReference type="InterPro" id="IPR050832">
    <property type="entry name" value="Bact_Acetyltransf"/>
</dbReference>
<dbReference type="SUPFAM" id="SSF55729">
    <property type="entry name" value="Acyl-CoA N-acyltransferases (Nat)"/>
    <property type="match status" value="1"/>
</dbReference>
<dbReference type="InterPro" id="IPR000182">
    <property type="entry name" value="GNAT_dom"/>
</dbReference>